<feature type="domain" description="3-hydroxyisobutyrate dehydrogenase-like NAD-binding" evidence="5">
    <location>
        <begin position="166"/>
        <end position="286"/>
    </location>
</feature>
<dbReference type="EMBL" id="CAJZBQ010000011">
    <property type="protein sequence ID" value="CAG9313756.1"/>
    <property type="molecule type" value="Genomic_DNA"/>
</dbReference>
<evidence type="ECO:0000259" key="4">
    <source>
        <dbReference type="Pfam" id="PF03446"/>
    </source>
</evidence>
<dbReference type="InterPro" id="IPR006115">
    <property type="entry name" value="6PGDH_NADP-bd"/>
</dbReference>
<evidence type="ECO:0000313" key="7">
    <source>
        <dbReference type="Proteomes" id="UP001162131"/>
    </source>
</evidence>
<dbReference type="InterPro" id="IPR008927">
    <property type="entry name" value="6-PGluconate_DH-like_C_sf"/>
</dbReference>
<evidence type="ECO:0000259" key="5">
    <source>
        <dbReference type="Pfam" id="PF14833"/>
    </source>
</evidence>
<evidence type="ECO:0000256" key="1">
    <source>
        <dbReference type="ARBA" id="ARBA00023002"/>
    </source>
</evidence>
<evidence type="ECO:0000256" key="3">
    <source>
        <dbReference type="PIRSR" id="PIRSR000103-1"/>
    </source>
</evidence>
<dbReference type="GO" id="GO:0016491">
    <property type="term" value="F:oxidoreductase activity"/>
    <property type="evidence" value="ECO:0007669"/>
    <property type="project" value="UniProtKB-KW"/>
</dbReference>
<name>A0AAU9IIY3_9CILI</name>
<dbReference type="Pfam" id="PF14833">
    <property type="entry name" value="NAD_binding_11"/>
    <property type="match status" value="1"/>
</dbReference>
<dbReference type="PANTHER" id="PTHR43060:SF15">
    <property type="entry name" value="3-HYDROXYISOBUTYRATE DEHYDROGENASE-LIKE 1, MITOCHONDRIAL-RELATED"/>
    <property type="match status" value="1"/>
</dbReference>
<feature type="domain" description="6-phosphogluconate dehydrogenase NADP-binding" evidence="4">
    <location>
        <begin position="5"/>
        <end position="163"/>
    </location>
</feature>
<feature type="active site" evidence="3">
    <location>
        <position position="172"/>
    </location>
</feature>
<dbReference type="InterPro" id="IPR015815">
    <property type="entry name" value="HIBADH-related"/>
</dbReference>
<keyword evidence="7" id="KW-1185">Reference proteome</keyword>
<dbReference type="Gene3D" id="3.40.50.720">
    <property type="entry name" value="NAD(P)-binding Rossmann-like Domain"/>
    <property type="match status" value="1"/>
</dbReference>
<organism evidence="6 7">
    <name type="scientific">Blepharisma stoltei</name>
    <dbReference type="NCBI Taxonomy" id="1481888"/>
    <lineage>
        <taxon>Eukaryota</taxon>
        <taxon>Sar</taxon>
        <taxon>Alveolata</taxon>
        <taxon>Ciliophora</taxon>
        <taxon>Postciliodesmatophora</taxon>
        <taxon>Heterotrichea</taxon>
        <taxon>Heterotrichida</taxon>
        <taxon>Blepharismidae</taxon>
        <taxon>Blepharisma</taxon>
    </lineage>
</organism>
<dbReference type="InterPro" id="IPR029154">
    <property type="entry name" value="HIBADH-like_NADP-bd"/>
</dbReference>
<dbReference type="PANTHER" id="PTHR43060">
    <property type="entry name" value="3-HYDROXYISOBUTYRATE DEHYDROGENASE-LIKE 1, MITOCHONDRIAL-RELATED"/>
    <property type="match status" value="1"/>
</dbReference>
<evidence type="ECO:0000256" key="2">
    <source>
        <dbReference type="ARBA" id="ARBA00023027"/>
    </source>
</evidence>
<comment type="caution">
    <text evidence="6">The sequence shown here is derived from an EMBL/GenBank/DDBJ whole genome shotgun (WGS) entry which is preliminary data.</text>
</comment>
<dbReference type="SUPFAM" id="SSF51735">
    <property type="entry name" value="NAD(P)-binding Rossmann-fold domains"/>
    <property type="match status" value="1"/>
</dbReference>
<dbReference type="Pfam" id="PF03446">
    <property type="entry name" value="NAD_binding_2"/>
    <property type="match status" value="1"/>
</dbReference>
<dbReference type="GO" id="GO:0051287">
    <property type="term" value="F:NAD binding"/>
    <property type="evidence" value="ECO:0007669"/>
    <property type="project" value="InterPro"/>
</dbReference>
<dbReference type="AlphaFoldDB" id="A0AAU9IIY3"/>
<dbReference type="InterPro" id="IPR013328">
    <property type="entry name" value="6PGD_dom2"/>
</dbReference>
<dbReference type="PIRSF" id="PIRSF000103">
    <property type="entry name" value="HIBADH"/>
    <property type="match status" value="1"/>
</dbReference>
<evidence type="ECO:0000313" key="6">
    <source>
        <dbReference type="EMBL" id="CAG9313756.1"/>
    </source>
</evidence>
<reference evidence="6" key="1">
    <citation type="submission" date="2021-09" db="EMBL/GenBank/DDBJ databases">
        <authorList>
            <consortium name="AG Swart"/>
            <person name="Singh M."/>
            <person name="Singh A."/>
            <person name="Seah K."/>
            <person name="Emmerich C."/>
        </authorList>
    </citation>
    <scope>NUCLEOTIDE SEQUENCE</scope>
    <source>
        <strain evidence="6">ATCC30299</strain>
    </source>
</reference>
<protein>
    <recommendedName>
        <fullName evidence="8">3-hydroxyisobutyrate dehydrogenase</fullName>
    </recommendedName>
</protein>
<sequence length="299" mass="32126">MSASRIGWIGTGVMGRWMAERLIRAGHNLSVNNIPRERTEPLLQLGAKFQSVQEIGQSCDVVFTMVGFPHELNELILSPSGLLKSMKPGSLLVDHTTSSPHLATIIAAEASKVGITSVDAPVSGGDEGAKNGRLAIMVGGEKSGFERAKPLMDNYGINIRHMGKAGVGQHTKLTNQIVLAGNMIGMVEGMMYGWRAGLDVDQMIDLISTGAAGSVYFKAVAPKIAKADHSPGFYVQHFVKDLGLALDECKRMKIVLPGLTMANQFYLSMVANGEEKLGVHALVKVLERLNNVKFGETVN</sequence>
<dbReference type="Gene3D" id="1.10.1040.10">
    <property type="entry name" value="N-(1-d-carboxylethyl)-l-norvaline Dehydrogenase, domain 2"/>
    <property type="match status" value="1"/>
</dbReference>
<dbReference type="Proteomes" id="UP001162131">
    <property type="component" value="Unassembled WGS sequence"/>
</dbReference>
<keyword evidence="2" id="KW-0520">NAD</keyword>
<gene>
    <name evidence="6" type="ORF">BSTOLATCC_MIC9560</name>
</gene>
<proteinExistence type="predicted"/>
<dbReference type="InterPro" id="IPR036291">
    <property type="entry name" value="NAD(P)-bd_dom_sf"/>
</dbReference>
<dbReference type="GO" id="GO:0050661">
    <property type="term" value="F:NADP binding"/>
    <property type="evidence" value="ECO:0007669"/>
    <property type="project" value="InterPro"/>
</dbReference>
<accession>A0AAU9IIY3</accession>
<evidence type="ECO:0008006" key="8">
    <source>
        <dbReference type="Google" id="ProtNLM"/>
    </source>
</evidence>
<keyword evidence="1" id="KW-0560">Oxidoreductase</keyword>
<dbReference type="SUPFAM" id="SSF48179">
    <property type="entry name" value="6-phosphogluconate dehydrogenase C-terminal domain-like"/>
    <property type="match status" value="1"/>
</dbReference>